<dbReference type="OrthoDB" id="2501618at2"/>
<name>J0WJF1_RHILT</name>
<dbReference type="InterPro" id="IPR011050">
    <property type="entry name" value="Pectin_lyase_fold/virulence"/>
</dbReference>
<dbReference type="Proteomes" id="UP000005732">
    <property type="component" value="Unassembled WGS sequence"/>
</dbReference>
<evidence type="ECO:0000313" key="3">
    <source>
        <dbReference type="Proteomes" id="UP000005732"/>
    </source>
</evidence>
<dbReference type="Gene3D" id="2.160.20.10">
    <property type="entry name" value="Single-stranded right-handed beta-helix, Pectin lyase-like"/>
    <property type="match status" value="1"/>
</dbReference>
<dbReference type="SUPFAM" id="SSF51126">
    <property type="entry name" value="Pectin lyase-like"/>
    <property type="match status" value="1"/>
</dbReference>
<accession>J0WJF1</accession>
<organism evidence="2 3">
    <name type="scientific">Rhizobium leguminosarum bv. trifolii WSM2297</name>
    <dbReference type="NCBI Taxonomy" id="754762"/>
    <lineage>
        <taxon>Bacteria</taxon>
        <taxon>Pseudomonadati</taxon>
        <taxon>Pseudomonadota</taxon>
        <taxon>Alphaproteobacteria</taxon>
        <taxon>Hyphomicrobiales</taxon>
        <taxon>Rhizobiaceae</taxon>
        <taxon>Rhizobium/Agrobacterium group</taxon>
        <taxon>Rhizobium</taxon>
    </lineage>
</organism>
<sequence>MTSGSIATDRLQRTMVRENYYDATKYPVGNPYEDIGAVINSIISDIKSRQQVSDLNDGGKPGAVIYIPPGDYRLVTQVVIDVSFLKIMGSGHGFTSSSIRFNTPASELEHWHEVWPGGSRILVDMSPEATDGEAAGAAFYVKRTGSPRISSVEFADFCIDGLHFTDDGSGQKDTENTYKNGKTGILVGSANDSFRITGMGLIYLEHGVTVHDADALAIDNNFIAECGNCIELKGMGQASRITNNFVGAGYQGHSIYAENYGGILVSSNNIFPRGASSVYFSGVVRSSVTGNRFHSFYPGMLVFAANCCENLVSSNHFLRDREPWAPMQKYDNGLDDLFGLLRIDGSNNSVIANHISETLDTQYIRPLGVKPVIINVVSGSGNYIANNHIVATTETSRISDAPNSACFSTQVGALLSTDNLKPLEVTSVLVQEGSVRNTVLDSGNDEQVVIDRSVNAFRGTPTFNAVVSNP</sequence>
<dbReference type="CDD" id="cd21111">
    <property type="entry name" value="IFTase"/>
    <property type="match status" value="1"/>
</dbReference>
<gene>
    <name evidence="2" type="ORF">Rleg4DRAFT_7515</name>
</gene>
<dbReference type="InterPro" id="IPR007742">
    <property type="entry name" value="NosD_dom"/>
</dbReference>
<dbReference type="HOGENOM" id="CLU_048994_0_0_5"/>
<feature type="domain" description="Periplasmic copper-binding protein NosD beta helix" evidence="1">
    <location>
        <begin position="174"/>
        <end position="322"/>
    </location>
</feature>
<dbReference type="AlphaFoldDB" id="J0WJF1"/>
<dbReference type="InterPro" id="IPR012334">
    <property type="entry name" value="Pectin_lyas_fold"/>
</dbReference>
<dbReference type="Pfam" id="PF05048">
    <property type="entry name" value="NosD"/>
    <property type="match status" value="1"/>
</dbReference>
<protein>
    <recommendedName>
        <fullName evidence="1">Periplasmic copper-binding protein NosD beta helix domain-containing protein</fullName>
    </recommendedName>
</protein>
<dbReference type="EMBL" id="JH719392">
    <property type="protein sequence ID" value="EJC85628.1"/>
    <property type="molecule type" value="Genomic_DNA"/>
</dbReference>
<reference evidence="2 3" key="1">
    <citation type="submission" date="2012-02" db="EMBL/GenBank/DDBJ databases">
        <title>Improved High-Quality Draft Sequence of Rhizobium leguminosarum bv. trifolii WSM2297.</title>
        <authorList>
            <consortium name="US DOE Joint Genome Institute"/>
            <person name="Lucas S."/>
            <person name="Han J."/>
            <person name="Lapidus A."/>
            <person name="Cheng J.-F."/>
            <person name="Goodwin L."/>
            <person name="Pitluck S."/>
            <person name="Peters L."/>
            <person name="Ovchinnikova G."/>
            <person name="Zhang X."/>
            <person name="Detter J.C."/>
            <person name="Han C."/>
            <person name="Tapia R."/>
            <person name="Land M."/>
            <person name="Hauser L."/>
            <person name="Kyrpides N."/>
            <person name="Ivanova N."/>
            <person name="Pagani I."/>
            <person name="Brau L."/>
            <person name="Yates R."/>
            <person name="O'Hara G."/>
            <person name="Rui T."/>
            <person name="Howieson J."/>
            <person name="Reeve W."/>
            <person name="Woyke T."/>
        </authorList>
    </citation>
    <scope>NUCLEOTIDE SEQUENCE [LARGE SCALE GENOMIC DNA]</scope>
    <source>
        <strain evidence="2 3">WSM2297</strain>
    </source>
</reference>
<evidence type="ECO:0000313" key="2">
    <source>
        <dbReference type="EMBL" id="EJC85628.1"/>
    </source>
</evidence>
<proteinExistence type="predicted"/>
<evidence type="ECO:0000259" key="1">
    <source>
        <dbReference type="Pfam" id="PF05048"/>
    </source>
</evidence>